<proteinExistence type="predicted"/>
<dbReference type="SUPFAM" id="SSF50985">
    <property type="entry name" value="RCC1/BLIP-II"/>
    <property type="match status" value="2"/>
</dbReference>
<dbReference type="Gene3D" id="2.130.10.30">
    <property type="entry name" value="Regulator of chromosome condensation 1/beta-lactamase-inhibitor protein II"/>
    <property type="match status" value="2"/>
</dbReference>
<dbReference type="InterPro" id="IPR058923">
    <property type="entry name" value="RCC1-like_dom"/>
</dbReference>
<dbReference type="InterPro" id="IPR051553">
    <property type="entry name" value="Ran_GTPase-activating"/>
</dbReference>
<dbReference type="PRINTS" id="PR00633">
    <property type="entry name" value="RCCNDNSATION"/>
</dbReference>
<feature type="region of interest" description="Disordered" evidence="3">
    <location>
        <begin position="530"/>
        <end position="553"/>
    </location>
</feature>
<dbReference type="InterPro" id="IPR009091">
    <property type="entry name" value="RCC1/BLIP-II"/>
</dbReference>
<evidence type="ECO:0000256" key="2">
    <source>
        <dbReference type="ARBA" id="ARBA00022737"/>
    </source>
</evidence>
<dbReference type="EMBL" id="LR796178">
    <property type="protein sequence ID" value="CAB4124386.1"/>
    <property type="molecule type" value="Genomic_DNA"/>
</dbReference>
<organism evidence="5">
    <name type="scientific">uncultured Caudovirales phage</name>
    <dbReference type="NCBI Taxonomy" id="2100421"/>
    <lineage>
        <taxon>Viruses</taxon>
        <taxon>Duplodnaviria</taxon>
        <taxon>Heunggongvirae</taxon>
        <taxon>Uroviricota</taxon>
        <taxon>Caudoviricetes</taxon>
        <taxon>Peduoviridae</taxon>
        <taxon>Maltschvirus</taxon>
        <taxon>Maltschvirus maltsch</taxon>
    </lineage>
</organism>
<evidence type="ECO:0000256" key="1">
    <source>
        <dbReference type="ARBA" id="ARBA00022658"/>
    </source>
</evidence>
<sequence>MPTINFGTGNATRYYQFTGPVLPNSDWSVGFWVRTSSLAGTAYQYPVSVGTGLGATNTFFIIIGENGAGGDANGFFLRALGAAGTEFNDGQYPFSAATEDRFCVIQRRSSVIEFYSALKSSIVSAPYFSSATNIPNGLTSQTWTIGARGYDLAADRFLKNPFGQFFILTDSSLTAAEVSILASGKAITTVRSTRAVDLRFTENNALELDLSGNGRNATQVGTGYTTVGGFLSDIPYIGSDGVSLTSKYVTKEYMQTWYPDLLPQFKAPQLWVAGYNANGRLGDGTTINKSSPVTTAGSNSTWRSLAEGGNHTLMLKTDGTLWACGISNFGQLGDGTTISKTSPVTTAGGGTNWKQIVAGQLHSHGIKTDGTLWSWGQGSTGQLGDNSTGTAQSPITVSGGGTTWQQVSAAATSSGAVKTDGTLWTWGNNTNGQLGIGTTVSRSSAGTTAGGGTNWKTVACGGTFTTAIKNDGTLWSWGQNLYGALGDGTTLDKSSPGTTAGGGVTWGTISCGYYHVQSIKTDGTLWSWGRSQTGQVGDGTTLPKSSPGTTAGGGTNWKQVASGLQHSIALKTDGTLWAWGQNQLNQLGDGTTLDSSSPGTTFGSGTNWKSVGGGTNGYVTAGISEGEGW</sequence>
<keyword evidence="2" id="KW-0677">Repeat</keyword>
<dbReference type="GO" id="GO:0005085">
    <property type="term" value="F:guanyl-nucleotide exchange factor activity"/>
    <property type="evidence" value="ECO:0007669"/>
    <property type="project" value="TreeGrafter"/>
</dbReference>
<accession>A0A6J5KT19</accession>
<evidence type="ECO:0000259" key="4">
    <source>
        <dbReference type="Pfam" id="PF25390"/>
    </source>
</evidence>
<dbReference type="InterPro" id="IPR000408">
    <property type="entry name" value="Reg_chr_condens"/>
</dbReference>
<feature type="domain" description="RCC1-like" evidence="4">
    <location>
        <begin position="269"/>
        <end position="541"/>
    </location>
</feature>
<dbReference type="PANTHER" id="PTHR45982">
    <property type="entry name" value="REGULATOR OF CHROMOSOME CONDENSATION"/>
    <property type="match status" value="1"/>
</dbReference>
<dbReference type="PROSITE" id="PS50012">
    <property type="entry name" value="RCC1_3"/>
    <property type="match status" value="7"/>
</dbReference>
<evidence type="ECO:0000313" key="5">
    <source>
        <dbReference type="EMBL" id="CAB4124386.1"/>
    </source>
</evidence>
<dbReference type="Pfam" id="PF13540">
    <property type="entry name" value="RCC1_2"/>
    <property type="match status" value="1"/>
</dbReference>
<evidence type="ECO:0000256" key="3">
    <source>
        <dbReference type="SAM" id="MobiDB-lite"/>
    </source>
</evidence>
<dbReference type="PANTHER" id="PTHR45982:SF1">
    <property type="entry name" value="REGULATOR OF CHROMOSOME CONDENSATION"/>
    <property type="match status" value="1"/>
</dbReference>
<dbReference type="Pfam" id="PF25390">
    <property type="entry name" value="WD40_RLD"/>
    <property type="match status" value="1"/>
</dbReference>
<dbReference type="PROSITE" id="PS00626">
    <property type="entry name" value="RCC1_2"/>
    <property type="match status" value="1"/>
</dbReference>
<reference evidence="5" key="1">
    <citation type="submission" date="2020-04" db="EMBL/GenBank/DDBJ databases">
        <authorList>
            <person name="Chiriac C."/>
            <person name="Salcher M."/>
            <person name="Ghai R."/>
            <person name="Kavagutti S V."/>
        </authorList>
    </citation>
    <scope>NUCLEOTIDE SEQUENCE</scope>
</reference>
<name>A0A6J5KT19_9CAUD</name>
<keyword evidence="1" id="KW-0344">Guanine-nucleotide releasing factor</keyword>
<protein>
    <submittedName>
        <fullName evidence="5">Regulator of chromosome condensation (RCC1) repeat</fullName>
    </submittedName>
</protein>
<gene>
    <name evidence="5" type="ORF">UFOVP49_224</name>
</gene>